<keyword evidence="2" id="KW-1185">Reference proteome</keyword>
<gene>
    <name evidence="1" type="ORF">GPUH_LOCUS5085</name>
</gene>
<name>A0A183D8P6_9BILA</name>
<dbReference type="AlphaFoldDB" id="A0A183D8P6"/>
<evidence type="ECO:0000313" key="3">
    <source>
        <dbReference type="WBParaSite" id="GPUH_0000509401-mRNA-1"/>
    </source>
</evidence>
<dbReference type="SUPFAM" id="SSF69012">
    <property type="entry name" value="alpha-ketoacid dehydrogenase kinase, N-terminal domain"/>
    <property type="match status" value="1"/>
</dbReference>
<organism evidence="3">
    <name type="scientific">Gongylonema pulchrum</name>
    <dbReference type="NCBI Taxonomy" id="637853"/>
    <lineage>
        <taxon>Eukaryota</taxon>
        <taxon>Metazoa</taxon>
        <taxon>Ecdysozoa</taxon>
        <taxon>Nematoda</taxon>
        <taxon>Chromadorea</taxon>
        <taxon>Rhabditida</taxon>
        <taxon>Spirurina</taxon>
        <taxon>Spiruromorpha</taxon>
        <taxon>Spiruroidea</taxon>
        <taxon>Gongylonematidae</taxon>
        <taxon>Gongylonema</taxon>
    </lineage>
</organism>
<sequence length="100" mass="12030">MRLTRPLLRTLSQKFVDKLNYYGYFHPQPISLQAYMDFGREGTVTTSYKFLQKELLVRLANIMKVKLNLCRSEKYTFLRLRIIRYSVIWILNKIVEEGLH</sequence>
<reference evidence="1 2" key="2">
    <citation type="submission" date="2018-11" db="EMBL/GenBank/DDBJ databases">
        <authorList>
            <consortium name="Pathogen Informatics"/>
        </authorList>
    </citation>
    <scope>NUCLEOTIDE SEQUENCE [LARGE SCALE GENOMIC DNA]</scope>
</reference>
<protein>
    <submittedName>
        <fullName evidence="1 3">Uncharacterized protein</fullName>
    </submittedName>
</protein>
<proteinExistence type="predicted"/>
<evidence type="ECO:0000313" key="1">
    <source>
        <dbReference type="EMBL" id="VDK48943.1"/>
    </source>
</evidence>
<dbReference type="Gene3D" id="1.20.140.20">
    <property type="entry name" value="Alpha-ketoacid/pyruvate dehydrogenase kinase, N-terminal domain"/>
    <property type="match status" value="1"/>
</dbReference>
<evidence type="ECO:0000313" key="2">
    <source>
        <dbReference type="Proteomes" id="UP000271098"/>
    </source>
</evidence>
<accession>A0A183D8P6</accession>
<dbReference type="EMBL" id="UYRT01010306">
    <property type="protein sequence ID" value="VDK48943.1"/>
    <property type="molecule type" value="Genomic_DNA"/>
</dbReference>
<dbReference type="Proteomes" id="UP000271098">
    <property type="component" value="Unassembled WGS sequence"/>
</dbReference>
<dbReference type="InterPro" id="IPR036784">
    <property type="entry name" value="AK/P_DHK_N_sf"/>
</dbReference>
<dbReference type="WBParaSite" id="GPUH_0000509401-mRNA-1">
    <property type="protein sequence ID" value="GPUH_0000509401-mRNA-1"/>
    <property type="gene ID" value="GPUH_0000509401"/>
</dbReference>
<dbReference type="OrthoDB" id="241648at2759"/>
<reference evidence="3" key="1">
    <citation type="submission" date="2016-06" db="UniProtKB">
        <authorList>
            <consortium name="WormBaseParasite"/>
        </authorList>
    </citation>
    <scope>IDENTIFICATION</scope>
</reference>